<dbReference type="PROSITE" id="PS50878">
    <property type="entry name" value="RT_POL"/>
    <property type="match status" value="1"/>
</dbReference>
<reference evidence="2" key="1">
    <citation type="submission" date="2014-05" db="EMBL/GenBank/DDBJ databases">
        <authorList>
            <person name="Chronopoulou M."/>
        </authorList>
    </citation>
    <scope>NUCLEOTIDE SEQUENCE</scope>
    <source>
        <tissue evidence="2">Whole organism</tissue>
    </source>
</reference>
<feature type="domain" description="Reverse transcriptase" evidence="1">
    <location>
        <begin position="1"/>
        <end position="133"/>
    </location>
</feature>
<dbReference type="Pfam" id="PF00078">
    <property type="entry name" value="RVT_1"/>
    <property type="match status" value="1"/>
</dbReference>
<dbReference type="AlphaFoldDB" id="A0A0K2V8F7"/>
<organism evidence="2">
    <name type="scientific">Lepeophtheirus salmonis</name>
    <name type="common">Salmon louse</name>
    <name type="synonym">Caligus salmonis</name>
    <dbReference type="NCBI Taxonomy" id="72036"/>
    <lineage>
        <taxon>Eukaryota</taxon>
        <taxon>Metazoa</taxon>
        <taxon>Ecdysozoa</taxon>
        <taxon>Arthropoda</taxon>
        <taxon>Crustacea</taxon>
        <taxon>Multicrustacea</taxon>
        <taxon>Hexanauplia</taxon>
        <taxon>Copepoda</taxon>
        <taxon>Siphonostomatoida</taxon>
        <taxon>Caligidae</taxon>
        <taxon>Lepeophtheirus</taxon>
    </lineage>
</organism>
<evidence type="ECO:0000259" key="1">
    <source>
        <dbReference type="PROSITE" id="PS50878"/>
    </source>
</evidence>
<dbReference type="EMBL" id="HACA01029408">
    <property type="protein sequence ID" value="CDW46769.1"/>
    <property type="molecule type" value="Transcribed_RNA"/>
</dbReference>
<feature type="non-terminal residue" evidence="2">
    <location>
        <position position="1"/>
    </location>
</feature>
<accession>A0A0K2V8F7</accession>
<sequence length="133" mass="14965">ENKKYGTIISVDFHKAFDSIKHSHILRAVKNILPKCFFNPIRALLYNGSSTVVNDICVSEPILLEKSCRQRCPAAPLLFIAAIEELCVSLLNRYRGFGISLGNSKHFLDTYADHVTLFVEANTESQLVRILLT</sequence>
<proteinExistence type="predicted"/>
<dbReference type="PANTHER" id="PTHR19446">
    <property type="entry name" value="REVERSE TRANSCRIPTASES"/>
    <property type="match status" value="1"/>
</dbReference>
<protein>
    <recommendedName>
        <fullName evidence="1">Reverse transcriptase domain-containing protein</fullName>
    </recommendedName>
</protein>
<evidence type="ECO:0000313" key="2">
    <source>
        <dbReference type="EMBL" id="CDW46769.1"/>
    </source>
</evidence>
<dbReference type="InterPro" id="IPR000477">
    <property type="entry name" value="RT_dom"/>
</dbReference>
<name>A0A0K2V8F7_LEPSM</name>